<proteinExistence type="predicted"/>
<name>A0ABQ3TUG0_STRHY</name>
<dbReference type="PANTHER" id="PTHR22916:SF3">
    <property type="entry name" value="UDP-GLCNAC:BETAGAL BETA-1,3-N-ACETYLGLUCOSAMINYLTRANSFERASE-LIKE PROTEIN 1"/>
    <property type="match status" value="1"/>
</dbReference>
<dbReference type="Pfam" id="PF00535">
    <property type="entry name" value="Glycos_transf_2"/>
    <property type="match status" value="1"/>
</dbReference>
<evidence type="ECO:0000313" key="3">
    <source>
        <dbReference type="EMBL" id="GHJ26955.1"/>
    </source>
</evidence>
<dbReference type="CDD" id="cd00761">
    <property type="entry name" value="Glyco_tranf_GTA_type"/>
    <property type="match status" value="1"/>
</dbReference>
<dbReference type="InterPro" id="IPR001173">
    <property type="entry name" value="Glyco_trans_2-like"/>
</dbReference>
<feature type="domain" description="Glycosyltransferase 2-like" evidence="2">
    <location>
        <begin position="74"/>
        <end position="209"/>
    </location>
</feature>
<evidence type="ECO:0000313" key="4">
    <source>
        <dbReference type="Proteomes" id="UP001054854"/>
    </source>
</evidence>
<sequence>MSPAGAPRPAGRGRAVPPDPAPVIPARPADAGAAVSGPAAEHGPKAPGPRATAVAGPAGAVSVTPERRTAVAVTVVTITRTRPALLARALASAQTQSPPGGFEHLVVADDCEDTHALLRGRELPQNVRWLLAGRGPGEVSGPGRSSRLRNMAVRISESPWIAFLDDDNEWEPDHLTSLLECARRTGHRAVHSQLRMFHPDGTPYLEQLDPWTADEDAARAEYARMRARGVVAPGTCVRRDRLDPLGAPDPVVSVDTGEWLLARELLLRLPFRDDFDAADEAARTGEDDKLAADLRRAREPVSCTGLPTLRYYLGGYSNNFASAFDPTFSWRA</sequence>
<protein>
    <recommendedName>
        <fullName evidence="2">Glycosyltransferase 2-like domain-containing protein</fullName>
    </recommendedName>
</protein>
<evidence type="ECO:0000256" key="1">
    <source>
        <dbReference type="SAM" id="MobiDB-lite"/>
    </source>
</evidence>
<dbReference type="PANTHER" id="PTHR22916">
    <property type="entry name" value="GLYCOSYLTRANSFERASE"/>
    <property type="match status" value="1"/>
</dbReference>
<dbReference type="SUPFAM" id="SSF53448">
    <property type="entry name" value="Nucleotide-diphospho-sugar transferases"/>
    <property type="match status" value="1"/>
</dbReference>
<evidence type="ECO:0000259" key="2">
    <source>
        <dbReference type="Pfam" id="PF00535"/>
    </source>
</evidence>
<keyword evidence="4" id="KW-1185">Reference proteome</keyword>
<feature type="compositionally biased region" description="Low complexity" evidence="1">
    <location>
        <begin position="26"/>
        <end position="40"/>
    </location>
</feature>
<gene>
    <name evidence="3" type="ORF">TPA0910_13880</name>
</gene>
<organism evidence="3 4">
    <name type="scientific">Streptomyces hygroscopicus</name>
    <dbReference type="NCBI Taxonomy" id="1912"/>
    <lineage>
        <taxon>Bacteria</taxon>
        <taxon>Bacillati</taxon>
        <taxon>Actinomycetota</taxon>
        <taxon>Actinomycetes</taxon>
        <taxon>Kitasatosporales</taxon>
        <taxon>Streptomycetaceae</taxon>
        <taxon>Streptomyces</taxon>
        <taxon>Streptomyces violaceusniger group</taxon>
    </lineage>
</organism>
<dbReference type="EMBL" id="BNEK01000002">
    <property type="protein sequence ID" value="GHJ26955.1"/>
    <property type="molecule type" value="Genomic_DNA"/>
</dbReference>
<feature type="compositionally biased region" description="Low complexity" evidence="1">
    <location>
        <begin position="1"/>
        <end position="16"/>
    </location>
</feature>
<feature type="region of interest" description="Disordered" evidence="1">
    <location>
        <begin position="1"/>
        <end position="60"/>
    </location>
</feature>
<dbReference type="Gene3D" id="3.90.550.10">
    <property type="entry name" value="Spore Coat Polysaccharide Biosynthesis Protein SpsA, Chain A"/>
    <property type="match status" value="1"/>
</dbReference>
<comment type="caution">
    <text evidence="3">The sequence shown here is derived from an EMBL/GenBank/DDBJ whole genome shotgun (WGS) entry which is preliminary data.</text>
</comment>
<dbReference type="Proteomes" id="UP001054854">
    <property type="component" value="Unassembled WGS sequence"/>
</dbReference>
<reference evidence="3" key="1">
    <citation type="submission" date="2024-05" db="EMBL/GenBank/DDBJ databases">
        <title>Whole genome shotgun sequence of Streptomyces hygroscopicus NBRC 113678.</title>
        <authorList>
            <person name="Komaki H."/>
            <person name="Tamura T."/>
        </authorList>
    </citation>
    <scope>NUCLEOTIDE SEQUENCE</scope>
    <source>
        <strain evidence="3">N11-34</strain>
    </source>
</reference>
<accession>A0ABQ3TUG0</accession>
<dbReference type="InterPro" id="IPR029044">
    <property type="entry name" value="Nucleotide-diphossugar_trans"/>
</dbReference>